<evidence type="ECO:0000259" key="1">
    <source>
        <dbReference type="PROSITE" id="PS51186"/>
    </source>
</evidence>
<dbReference type="CDD" id="cd04301">
    <property type="entry name" value="NAT_SF"/>
    <property type="match status" value="1"/>
</dbReference>
<dbReference type="InterPro" id="IPR016181">
    <property type="entry name" value="Acyl_CoA_acyltransferase"/>
</dbReference>
<dbReference type="InterPro" id="IPR000182">
    <property type="entry name" value="GNAT_dom"/>
</dbReference>
<dbReference type="Pfam" id="PF00583">
    <property type="entry name" value="Acetyltransf_1"/>
    <property type="match status" value="1"/>
</dbReference>
<dbReference type="RefSeq" id="WP_191768750.1">
    <property type="nucleotide sequence ID" value="NZ_JACSRA010000015.1"/>
</dbReference>
<dbReference type="Gene3D" id="3.40.630.30">
    <property type="match status" value="1"/>
</dbReference>
<gene>
    <name evidence="2" type="ORF">H9661_10860</name>
</gene>
<dbReference type="PANTHER" id="PTHR13355:SF15">
    <property type="entry name" value="GCN5-RELATED N-ACETYLTRANSFERASE 3, CHLOROPLASTIC"/>
    <property type="match status" value="1"/>
</dbReference>
<feature type="domain" description="N-acetyltransferase" evidence="1">
    <location>
        <begin position="2"/>
        <end position="145"/>
    </location>
</feature>
<name>A0ABR8PUQ3_9CLOT</name>
<reference evidence="2 3" key="1">
    <citation type="submission" date="2020-08" db="EMBL/GenBank/DDBJ databases">
        <title>A Genomic Blueprint of the Chicken Gut Microbiome.</title>
        <authorList>
            <person name="Gilroy R."/>
            <person name="Ravi A."/>
            <person name="Getino M."/>
            <person name="Pursley I."/>
            <person name="Horton D.L."/>
            <person name="Alikhan N.-F."/>
            <person name="Baker D."/>
            <person name="Gharbi K."/>
            <person name="Hall N."/>
            <person name="Watson M."/>
            <person name="Adriaenssens E.M."/>
            <person name="Foster-Nyarko E."/>
            <person name="Jarju S."/>
            <person name="Secka A."/>
            <person name="Antonio M."/>
            <person name="Oren A."/>
            <person name="Chaudhuri R."/>
            <person name="La Ragione R.M."/>
            <person name="Hildebrand F."/>
            <person name="Pallen M.J."/>
        </authorList>
    </citation>
    <scope>NUCLEOTIDE SEQUENCE [LARGE SCALE GENOMIC DNA]</scope>
    <source>
        <strain evidence="2 3">Sa3CVN1</strain>
    </source>
</reference>
<dbReference type="SUPFAM" id="SSF55729">
    <property type="entry name" value="Acyl-CoA N-acyltransferases (Nat)"/>
    <property type="match status" value="1"/>
</dbReference>
<sequence length="145" mass="16642">MVNINKICTKDITELADLYKELLYVEANLEKMKKTFHWIDSNNNYILLGAKDDDNNLVGSVLGVICQDIIGSCRPFMVIENLIVKNNYRRLGIGKSLIDYLENYASELNCSYTMLVSSSYRKSAYKFYQASGYDIDSVQGFKKYI</sequence>
<keyword evidence="3" id="KW-1185">Reference proteome</keyword>
<dbReference type="PROSITE" id="PS51186">
    <property type="entry name" value="GNAT"/>
    <property type="match status" value="1"/>
</dbReference>
<accession>A0ABR8PUQ3</accession>
<dbReference type="Proteomes" id="UP000627781">
    <property type="component" value="Unassembled WGS sequence"/>
</dbReference>
<evidence type="ECO:0000313" key="3">
    <source>
        <dbReference type="Proteomes" id="UP000627781"/>
    </source>
</evidence>
<dbReference type="EMBL" id="JACSRA010000015">
    <property type="protein sequence ID" value="MBD7911860.1"/>
    <property type="molecule type" value="Genomic_DNA"/>
</dbReference>
<evidence type="ECO:0000313" key="2">
    <source>
        <dbReference type="EMBL" id="MBD7911860.1"/>
    </source>
</evidence>
<comment type="caution">
    <text evidence="2">The sequence shown here is derived from an EMBL/GenBank/DDBJ whole genome shotgun (WGS) entry which is preliminary data.</text>
</comment>
<organism evidence="2 3">
    <name type="scientific">Clostridium cibarium</name>
    <dbReference type="NCBI Taxonomy" id="2762247"/>
    <lineage>
        <taxon>Bacteria</taxon>
        <taxon>Bacillati</taxon>
        <taxon>Bacillota</taxon>
        <taxon>Clostridia</taxon>
        <taxon>Eubacteriales</taxon>
        <taxon>Clostridiaceae</taxon>
        <taxon>Clostridium</taxon>
    </lineage>
</organism>
<protein>
    <submittedName>
        <fullName evidence="2">GNAT family N-acetyltransferase</fullName>
    </submittedName>
</protein>
<proteinExistence type="predicted"/>
<dbReference type="PANTHER" id="PTHR13355">
    <property type="entry name" value="GLUCOSAMINE 6-PHOSPHATE N-ACETYLTRANSFERASE"/>
    <property type="match status" value="1"/>
</dbReference>
<dbReference type="InterPro" id="IPR039143">
    <property type="entry name" value="GNPNAT1-like"/>
</dbReference>